<feature type="transmembrane region" description="Helical" evidence="5">
    <location>
        <begin position="12"/>
        <end position="31"/>
    </location>
</feature>
<dbReference type="NCBIfam" id="TIGR01974">
    <property type="entry name" value="NDH_I_L"/>
    <property type="match status" value="1"/>
</dbReference>
<dbReference type="PANTHER" id="PTHR42829">
    <property type="entry name" value="NADH-UBIQUINONE OXIDOREDUCTASE CHAIN 5"/>
    <property type="match status" value="1"/>
</dbReference>
<feature type="transmembrane region" description="Helical" evidence="5">
    <location>
        <begin position="581"/>
        <end position="601"/>
    </location>
</feature>
<dbReference type="PANTHER" id="PTHR42829:SF2">
    <property type="entry name" value="NADH-UBIQUINONE OXIDOREDUCTASE CHAIN 5"/>
    <property type="match status" value="1"/>
</dbReference>
<dbReference type="AlphaFoldDB" id="A0A654M1C7"/>
<dbReference type="Gene3D" id="1.20.5.2700">
    <property type="match status" value="1"/>
</dbReference>
<reference evidence="9" key="1">
    <citation type="submission" date="2015-10" db="EMBL/GenBank/DDBJ databases">
        <title>Niche specialization of a soil ammonia-oxidizing archaeon, Candidatus Nitrosocosmicus oleophilus.</title>
        <authorList>
            <person name="Jung M.-Y."/>
            <person name="Rhee S.-K."/>
        </authorList>
    </citation>
    <scope>NUCLEOTIDE SEQUENCE [LARGE SCALE GENOMIC DNA]</scope>
    <source>
        <strain evidence="9">MY3</strain>
    </source>
</reference>
<dbReference type="Proteomes" id="UP000058925">
    <property type="component" value="Chromosome"/>
</dbReference>
<organism evidence="8 9">
    <name type="scientific">Candidatus Nitrosocosmicus oleophilus</name>
    <dbReference type="NCBI Taxonomy" id="1353260"/>
    <lineage>
        <taxon>Archaea</taxon>
        <taxon>Nitrososphaerota</taxon>
        <taxon>Nitrososphaeria</taxon>
        <taxon>Nitrososphaerales</taxon>
        <taxon>Nitrososphaeraceae</taxon>
        <taxon>Candidatus Nitrosocosmicus</taxon>
    </lineage>
</organism>
<feature type="transmembrane region" description="Helical" evidence="5">
    <location>
        <begin position="273"/>
        <end position="291"/>
    </location>
</feature>
<dbReference type="KEGG" id="taa:NMY3_02151"/>
<dbReference type="InterPro" id="IPR003945">
    <property type="entry name" value="NU5C-like"/>
</dbReference>
<dbReference type="EC" id="1.6.5.11" evidence="8"/>
<evidence type="ECO:0000256" key="3">
    <source>
        <dbReference type="ARBA" id="ARBA00022989"/>
    </source>
</evidence>
<dbReference type="Pfam" id="PF00662">
    <property type="entry name" value="Proton_antipo_N"/>
    <property type="match status" value="1"/>
</dbReference>
<gene>
    <name evidence="8" type="primary">nuoL</name>
    <name evidence="8" type="ORF">NMY3_02151</name>
</gene>
<evidence type="ECO:0000259" key="6">
    <source>
        <dbReference type="Pfam" id="PF00361"/>
    </source>
</evidence>
<feature type="transmembrane region" description="Helical" evidence="5">
    <location>
        <begin position="453"/>
        <end position="479"/>
    </location>
</feature>
<keyword evidence="8" id="KW-0560">Oxidoreductase</keyword>
<evidence type="ECO:0000256" key="1">
    <source>
        <dbReference type="ARBA" id="ARBA00004141"/>
    </source>
</evidence>
<comment type="subcellular location">
    <subcellularLocation>
        <location evidence="1">Membrane</location>
        <topology evidence="1">Multi-pass membrane protein</topology>
    </subcellularLocation>
</comment>
<name>A0A654M1C7_9ARCH</name>
<evidence type="ECO:0000256" key="5">
    <source>
        <dbReference type="SAM" id="Phobius"/>
    </source>
</evidence>
<evidence type="ECO:0000256" key="2">
    <source>
        <dbReference type="ARBA" id="ARBA00022692"/>
    </source>
</evidence>
<keyword evidence="4 5" id="KW-0472">Membrane</keyword>
<sequence length="704" mass="77421">MVEVIGFEGIGVNAWLIWMTPFIGAALIPILRKKSEKIKGYVAVAFSVISALLALSILPLGLSNGEIHSQIPWFSALNIDAGVLADPLAIIMSNLVAWISVAIFVYSVSYMHGQKSLIRYWFFMLFFIGSMQLIVLSDNLLMVFFGWEGVGLASYALIGFWYTDRKKDYVGREGHTAWGIPQWTSPTHAGIKAFLLNRAGDVMMLSGMFMIFMYSGTFGFRELLADQTWAHVMMQQNLLVPAAVLIFGGAIGKSAQFPLNEWLLEAMTGPTSVSALIHAATMVKAGVFLVARIGPLFFALSVFNMNQFFEIVTWVGAITALLLATQAIVNPEIKKVLAYSTGSQIGYMMMALGIAGLSTNFVDGYTAGFFHLISHALFKASLFMAAGAILHTVHSRFMNDMGGLKKNMRKTYIFFLLASLSLASAPLITLGFWSKDAIFASILESNYEFSSYVFLIAVTVAIMTSFYTFRMVGLVFFGKPSQNVVNIENKGHRIREVDKMMWLPFAALAIASIGFGVVGFAFEGQLHDIFSTYLASYFGINEGGVVPLGGTEAVQSSPELAESGAATVEGSKQDALELNPLAVVSSVAAFGVGGFLGYLFYIKRIGDPEKISDNVVSKALWKFLYNRWYLNSILYWIGVVIPLAAYRRIYKYFENILMYGINPSVQQSMVMMSKVAKVVQTGNVQTYLYVFAAGIIIITMLLLS</sequence>
<dbReference type="InterPro" id="IPR001516">
    <property type="entry name" value="Proton_antipo_N"/>
</dbReference>
<dbReference type="GO" id="GO:0003954">
    <property type="term" value="F:NADH dehydrogenase activity"/>
    <property type="evidence" value="ECO:0007669"/>
    <property type="project" value="TreeGrafter"/>
</dbReference>
<dbReference type="GO" id="GO:0042773">
    <property type="term" value="P:ATP synthesis coupled electron transport"/>
    <property type="evidence" value="ECO:0007669"/>
    <property type="project" value="InterPro"/>
</dbReference>
<feature type="domain" description="NADH:quinone oxidoreductase/Mrp antiporter transmembrane" evidence="6">
    <location>
        <begin position="184"/>
        <end position="456"/>
    </location>
</feature>
<feature type="domain" description="NADH-Ubiquinone oxidoreductase (complex I) chain 5 N-terminal" evidence="7">
    <location>
        <begin position="75"/>
        <end position="120"/>
    </location>
</feature>
<feature type="transmembrane region" description="Helical" evidence="5">
    <location>
        <begin position="232"/>
        <end position="252"/>
    </location>
</feature>
<feature type="transmembrane region" description="Helical" evidence="5">
    <location>
        <begin position="82"/>
        <end position="105"/>
    </location>
</feature>
<feature type="transmembrane region" description="Helical" evidence="5">
    <location>
        <begin position="117"/>
        <end position="135"/>
    </location>
</feature>
<feature type="transmembrane region" description="Helical" evidence="5">
    <location>
        <begin position="311"/>
        <end position="329"/>
    </location>
</feature>
<dbReference type="InterPro" id="IPR018393">
    <property type="entry name" value="NADHpl_OxRdtase_5_subgr"/>
</dbReference>
<feature type="transmembrane region" description="Helical" evidence="5">
    <location>
        <begin position="202"/>
        <end position="220"/>
    </location>
</feature>
<keyword evidence="9" id="KW-1185">Reference proteome</keyword>
<evidence type="ECO:0000313" key="9">
    <source>
        <dbReference type="Proteomes" id="UP000058925"/>
    </source>
</evidence>
<dbReference type="GO" id="GO:0016020">
    <property type="term" value="C:membrane"/>
    <property type="evidence" value="ECO:0007669"/>
    <property type="project" value="UniProtKB-SubCell"/>
</dbReference>
<proteinExistence type="predicted"/>
<keyword evidence="2 5" id="KW-0812">Transmembrane</keyword>
<feature type="transmembrane region" description="Helical" evidence="5">
    <location>
        <begin position="141"/>
        <end position="162"/>
    </location>
</feature>
<evidence type="ECO:0000256" key="4">
    <source>
        <dbReference type="ARBA" id="ARBA00023136"/>
    </source>
</evidence>
<evidence type="ECO:0000259" key="7">
    <source>
        <dbReference type="Pfam" id="PF00662"/>
    </source>
</evidence>
<feature type="transmembrane region" description="Helical" evidence="5">
    <location>
        <begin position="43"/>
        <end position="62"/>
    </location>
</feature>
<evidence type="ECO:0000313" key="8">
    <source>
        <dbReference type="EMBL" id="ALI36351.1"/>
    </source>
</evidence>
<dbReference type="PRINTS" id="PR01434">
    <property type="entry name" value="NADHDHGNASE5"/>
</dbReference>
<feature type="transmembrane region" description="Helical" evidence="5">
    <location>
        <begin position="628"/>
        <end position="649"/>
    </location>
</feature>
<dbReference type="GO" id="GO:0015990">
    <property type="term" value="P:electron transport coupled proton transport"/>
    <property type="evidence" value="ECO:0007669"/>
    <property type="project" value="TreeGrafter"/>
</dbReference>
<dbReference type="GO" id="GO:0008137">
    <property type="term" value="F:NADH dehydrogenase (ubiquinone) activity"/>
    <property type="evidence" value="ECO:0007669"/>
    <property type="project" value="InterPro"/>
</dbReference>
<keyword evidence="3 5" id="KW-1133">Transmembrane helix</keyword>
<feature type="transmembrane region" description="Helical" evidence="5">
    <location>
        <begin position="369"/>
        <end position="390"/>
    </location>
</feature>
<dbReference type="EMBL" id="CP012850">
    <property type="protein sequence ID" value="ALI36351.1"/>
    <property type="molecule type" value="Genomic_DNA"/>
</dbReference>
<dbReference type="Pfam" id="PF00361">
    <property type="entry name" value="Proton_antipo_M"/>
    <property type="match status" value="1"/>
</dbReference>
<feature type="transmembrane region" description="Helical" evidence="5">
    <location>
        <begin position="336"/>
        <end position="357"/>
    </location>
</feature>
<protein>
    <submittedName>
        <fullName evidence="8">NADH-quinone oxidoreductase subunit L</fullName>
        <ecNumber evidence="8">1.6.5.11</ecNumber>
    </submittedName>
</protein>
<feature type="transmembrane region" description="Helical" evidence="5">
    <location>
        <begin position="411"/>
        <end position="433"/>
    </location>
</feature>
<feature type="transmembrane region" description="Helical" evidence="5">
    <location>
        <begin position="500"/>
        <end position="522"/>
    </location>
</feature>
<feature type="transmembrane region" description="Helical" evidence="5">
    <location>
        <begin position="686"/>
        <end position="703"/>
    </location>
</feature>
<dbReference type="InterPro" id="IPR001750">
    <property type="entry name" value="ND/Mrp_TM"/>
</dbReference>
<accession>A0A654M1C7</accession>